<protein>
    <submittedName>
        <fullName evidence="2">Uncharacterized protein</fullName>
    </submittedName>
</protein>
<dbReference type="OrthoDB" id="6359149at2759"/>
<name>A0A8J2WC03_9CRUS</name>
<reference evidence="2" key="1">
    <citation type="submission" date="2021-11" db="EMBL/GenBank/DDBJ databases">
        <authorList>
            <person name="Schell T."/>
        </authorList>
    </citation>
    <scope>NUCLEOTIDE SEQUENCE</scope>
    <source>
        <strain evidence="2">M5</strain>
    </source>
</reference>
<feature type="region of interest" description="Disordered" evidence="1">
    <location>
        <begin position="511"/>
        <end position="539"/>
    </location>
</feature>
<accession>A0A8J2WC03</accession>
<dbReference type="EMBL" id="CAKKLH010000001">
    <property type="protein sequence ID" value="CAH0098279.1"/>
    <property type="molecule type" value="Genomic_DNA"/>
</dbReference>
<sequence length="556" mass="63572">MALPLILLTKKGQPFVSWGKDQQNSFDQLKTLLYTPICQHIYTASVSTQPTLTETMHNDYSNLATIDDNYSTSQTHSANGYGMLTNQQLLPEPENSDDECEYAPISYKECSSSEECGDETDVFLWPENDFDEYLSDIKQSLIQWVVDCNIPRCHVTNLRKRLHSDAKLTFLPLDSRTLISSKRGKIEVREMRTGKYQHCDIVASLLKILAAMELSGVDIPEVLYMLVNVDGIPLSKSSSIDFWAILIKILGEPIDEKTFSLVAYTTEAKTVGRVTYPQLNAPLHTNYSFRKRLQVKHHDNDDRRSLIENNLVDCVQDVVLDYMHLVCIGVRKKDLTEWVSGTFDRLRFSKETIANICNNLIGIEEYITKVFARKLRPLPELPRWKATELRLDLLYICPDAYKTYMSTERYSHMMLLHVAIKLLVNRETCKTYMDYADSLLRLYVSTGARLYGAKYVTFNVHNLIHLANDVRKHGPLDDFSVFPLENKLQKMKKVLRKSGKPLQQIVRRLDEINKANSNQQPAANSRSMKTRGPSTAIKDGNFATATASSLAGWRRM</sequence>
<dbReference type="PANTHER" id="PTHR33053:SF9">
    <property type="entry name" value="AGAP000105-PA"/>
    <property type="match status" value="1"/>
</dbReference>
<dbReference type="Proteomes" id="UP000789390">
    <property type="component" value="Unassembled WGS sequence"/>
</dbReference>
<dbReference type="AlphaFoldDB" id="A0A8J2WC03"/>
<evidence type="ECO:0000313" key="2">
    <source>
        <dbReference type="EMBL" id="CAH0098279.1"/>
    </source>
</evidence>
<organism evidence="2 3">
    <name type="scientific">Daphnia galeata</name>
    <dbReference type="NCBI Taxonomy" id="27404"/>
    <lineage>
        <taxon>Eukaryota</taxon>
        <taxon>Metazoa</taxon>
        <taxon>Ecdysozoa</taxon>
        <taxon>Arthropoda</taxon>
        <taxon>Crustacea</taxon>
        <taxon>Branchiopoda</taxon>
        <taxon>Diplostraca</taxon>
        <taxon>Cladocera</taxon>
        <taxon>Anomopoda</taxon>
        <taxon>Daphniidae</taxon>
        <taxon>Daphnia</taxon>
    </lineage>
</organism>
<comment type="caution">
    <text evidence="2">The sequence shown here is derived from an EMBL/GenBank/DDBJ whole genome shotgun (WGS) entry which is preliminary data.</text>
</comment>
<dbReference type="PANTHER" id="PTHR33053">
    <property type="entry name" value="PROTEIN, PUTATIVE-RELATED"/>
    <property type="match status" value="1"/>
</dbReference>
<proteinExistence type="predicted"/>
<gene>
    <name evidence="2" type="ORF">DGAL_LOCUS327</name>
</gene>
<keyword evidence="3" id="KW-1185">Reference proteome</keyword>
<feature type="compositionally biased region" description="Polar residues" evidence="1">
    <location>
        <begin position="514"/>
        <end position="527"/>
    </location>
</feature>
<evidence type="ECO:0000313" key="3">
    <source>
        <dbReference type="Proteomes" id="UP000789390"/>
    </source>
</evidence>
<evidence type="ECO:0000256" key="1">
    <source>
        <dbReference type="SAM" id="MobiDB-lite"/>
    </source>
</evidence>